<dbReference type="InterPro" id="IPR036859">
    <property type="entry name" value="CAP-Gly_dom_sf"/>
</dbReference>
<evidence type="ECO:0000313" key="3">
    <source>
        <dbReference type="EMBL" id="CAK9067294.1"/>
    </source>
</evidence>
<dbReference type="PROSITE" id="PS00845">
    <property type="entry name" value="CAP_GLY_1"/>
    <property type="match status" value="1"/>
</dbReference>
<dbReference type="Proteomes" id="UP001642484">
    <property type="component" value="Unassembled WGS sequence"/>
</dbReference>
<keyword evidence="4" id="KW-1185">Reference proteome</keyword>
<protein>
    <recommendedName>
        <fullName evidence="2">CAP-Gly domain-containing protein</fullName>
    </recommendedName>
</protein>
<sequence>MDASATMTSLPHPPWVETGAPEVGQRVVYCSDHKLAGTVKFVGATHFSEGEWVGIALDKPLGKNDGTVQGKQYFECLQNHGLFMRAKVLLPEAFALEGAQETHPETADSRLGRRRPRAERGDDVPKTIPRLRRGVQSAASQERLSIEVPEQQVFRTARRPPDELQRELRIAVEERDMENLRRLLPAAAQNGVAEAEVASARHIFDFEVQAALFEQLALIHSSLQELTGNPTAPHGATFEPPLHEKIAATVTSAVKSATADLLAELRAVRSQLTTGPSEEGRREKVETDGVGQSEESGVALAQFWEVGGVPVTNSEREQLQSSEDCQHTQREVAREVEGFNCSQSSVEDPQVTAREVPMEPVEPEAEQSVHLQADSDRSLGQWNRAVSIGHIATTLQEDILAANLTRDAKVYEIEPDVIRKKGENTICPRDGRIGAAYVDCLRSADEAASASFMLSYTWGYRIGDITDTLVQYCRECDADPKRMYAWMCCFCINQHRVKEKEALGEAVPLKSLRKHSETEWLALERS</sequence>
<reference evidence="3 4" key="1">
    <citation type="submission" date="2024-02" db="EMBL/GenBank/DDBJ databases">
        <authorList>
            <person name="Chen Y."/>
            <person name="Shah S."/>
            <person name="Dougan E. K."/>
            <person name="Thang M."/>
            <person name="Chan C."/>
        </authorList>
    </citation>
    <scope>NUCLEOTIDE SEQUENCE [LARGE SCALE GENOMIC DNA]</scope>
</reference>
<feature type="region of interest" description="Disordered" evidence="1">
    <location>
        <begin position="99"/>
        <end position="126"/>
    </location>
</feature>
<dbReference type="PANTHER" id="PTHR18916">
    <property type="entry name" value="DYNACTIN 1-RELATED MICROTUBULE-BINDING"/>
    <property type="match status" value="1"/>
</dbReference>
<gene>
    <name evidence="3" type="ORF">CCMP2556_LOCUS33065</name>
</gene>
<name>A0ABP0NWW1_9DINO</name>
<dbReference type="Pfam" id="PF01302">
    <property type="entry name" value="CAP_GLY"/>
    <property type="match status" value="1"/>
</dbReference>
<evidence type="ECO:0000259" key="2">
    <source>
        <dbReference type="PROSITE" id="PS50245"/>
    </source>
</evidence>
<evidence type="ECO:0000256" key="1">
    <source>
        <dbReference type="SAM" id="MobiDB-lite"/>
    </source>
</evidence>
<evidence type="ECO:0000313" key="4">
    <source>
        <dbReference type="Proteomes" id="UP001642484"/>
    </source>
</evidence>
<organism evidence="3 4">
    <name type="scientific">Durusdinium trenchii</name>
    <dbReference type="NCBI Taxonomy" id="1381693"/>
    <lineage>
        <taxon>Eukaryota</taxon>
        <taxon>Sar</taxon>
        <taxon>Alveolata</taxon>
        <taxon>Dinophyceae</taxon>
        <taxon>Suessiales</taxon>
        <taxon>Symbiodiniaceae</taxon>
        <taxon>Durusdinium</taxon>
    </lineage>
</organism>
<dbReference type="Gene3D" id="2.30.30.190">
    <property type="entry name" value="CAP Gly-rich-like domain"/>
    <property type="match status" value="1"/>
</dbReference>
<dbReference type="EMBL" id="CAXAMN010022195">
    <property type="protein sequence ID" value="CAK9067294.1"/>
    <property type="molecule type" value="Genomic_DNA"/>
</dbReference>
<dbReference type="InterPro" id="IPR000938">
    <property type="entry name" value="CAP-Gly_domain"/>
</dbReference>
<feature type="compositionally biased region" description="Basic and acidic residues" evidence="1">
    <location>
        <begin position="100"/>
        <end position="111"/>
    </location>
</feature>
<dbReference type="SMART" id="SM01052">
    <property type="entry name" value="CAP_GLY"/>
    <property type="match status" value="1"/>
</dbReference>
<comment type="caution">
    <text evidence="3">The sequence shown here is derived from an EMBL/GenBank/DDBJ whole genome shotgun (WGS) entry which is preliminary data.</text>
</comment>
<feature type="compositionally biased region" description="Basic and acidic residues" evidence="1">
    <location>
        <begin position="278"/>
        <end position="287"/>
    </location>
</feature>
<feature type="region of interest" description="Disordered" evidence="1">
    <location>
        <begin position="270"/>
        <end position="292"/>
    </location>
</feature>
<accession>A0ABP0NWW1</accession>
<dbReference type="SUPFAM" id="SSF74924">
    <property type="entry name" value="Cap-Gly domain"/>
    <property type="match status" value="1"/>
</dbReference>
<proteinExistence type="predicted"/>
<feature type="domain" description="CAP-Gly" evidence="2">
    <location>
        <begin position="43"/>
        <end position="85"/>
    </location>
</feature>
<dbReference type="PROSITE" id="PS50245">
    <property type="entry name" value="CAP_GLY_2"/>
    <property type="match status" value="1"/>
</dbReference>